<dbReference type="RefSeq" id="WP_185254086.1">
    <property type="nucleotide sequence ID" value="NZ_JACKXE010000001.1"/>
</dbReference>
<keyword evidence="7" id="KW-0269">Exonuclease</keyword>
<name>A0A7X0VBV5_9ACTN</name>
<gene>
    <name evidence="18" type="ORF">H5V45_17345</name>
</gene>
<dbReference type="PROSITE" id="PS51198">
    <property type="entry name" value="UVRD_HELICASE_ATP_BIND"/>
    <property type="match status" value="1"/>
</dbReference>
<reference evidence="18 19" key="1">
    <citation type="submission" date="2020-08" db="EMBL/GenBank/DDBJ databases">
        <authorList>
            <person name="Seo M.-J."/>
        </authorList>
    </citation>
    <scope>NUCLEOTIDE SEQUENCE [LARGE SCALE GENOMIC DNA]</scope>
    <source>
        <strain evidence="18 19">KIGAM211</strain>
    </source>
</reference>
<evidence type="ECO:0000256" key="15">
    <source>
        <dbReference type="PROSITE-ProRule" id="PRU00560"/>
    </source>
</evidence>
<dbReference type="InterPro" id="IPR013986">
    <property type="entry name" value="DExx_box_DNA_helicase_dom_sf"/>
</dbReference>
<dbReference type="GO" id="GO:0003677">
    <property type="term" value="F:DNA binding"/>
    <property type="evidence" value="ECO:0007669"/>
    <property type="project" value="UniProtKB-KW"/>
</dbReference>
<dbReference type="SUPFAM" id="SSF52540">
    <property type="entry name" value="P-loop containing nucleoside triphosphate hydrolases"/>
    <property type="match status" value="1"/>
</dbReference>
<dbReference type="EC" id="5.6.2.4" evidence="13"/>
<evidence type="ECO:0000256" key="12">
    <source>
        <dbReference type="ARBA" id="ARBA00034617"/>
    </source>
</evidence>
<dbReference type="InterPro" id="IPR011604">
    <property type="entry name" value="PDDEXK-like_dom_sf"/>
</dbReference>
<dbReference type="PANTHER" id="PTHR11070">
    <property type="entry name" value="UVRD / RECB / PCRA DNA HELICASE FAMILY MEMBER"/>
    <property type="match status" value="1"/>
</dbReference>
<evidence type="ECO:0000256" key="11">
    <source>
        <dbReference type="ARBA" id="ARBA00023235"/>
    </source>
</evidence>
<dbReference type="PANTHER" id="PTHR11070:SF59">
    <property type="entry name" value="DNA 3'-5' HELICASE"/>
    <property type="match status" value="1"/>
</dbReference>
<keyword evidence="11" id="KW-0413">Isomerase</keyword>
<dbReference type="Pfam" id="PF00580">
    <property type="entry name" value="UvrD-helicase"/>
    <property type="match status" value="1"/>
</dbReference>
<evidence type="ECO:0000259" key="16">
    <source>
        <dbReference type="PROSITE" id="PS51198"/>
    </source>
</evidence>
<dbReference type="GO" id="GO:0005829">
    <property type="term" value="C:cytosol"/>
    <property type="evidence" value="ECO:0007669"/>
    <property type="project" value="TreeGrafter"/>
</dbReference>
<evidence type="ECO:0000313" key="19">
    <source>
        <dbReference type="Proteomes" id="UP000523955"/>
    </source>
</evidence>
<keyword evidence="19" id="KW-1185">Reference proteome</keyword>
<keyword evidence="4" id="KW-0227">DNA damage</keyword>
<comment type="caution">
    <text evidence="18">The sequence shown here is derived from an EMBL/GenBank/DDBJ whole genome shotgun (WGS) entry which is preliminary data.</text>
</comment>
<dbReference type="Gene3D" id="1.10.10.160">
    <property type="match status" value="1"/>
</dbReference>
<evidence type="ECO:0000256" key="9">
    <source>
        <dbReference type="ARBA" id="ARBA00023125"/>
    </source>
</evidence>
<comment type="catalytic activity">
    <reaction evidence="14">
        <text>ATP + H2O = ADP + phosphate + H(+)</text>
        <dbReference type="Rhea" id="RHEA:13065"/>
        <dbReference type="ChEBI" id="CHEBI:15377"/>
        <dbReference type="ChEBI" id="CHEBI:15378"/>
        <dbReference type="ChEBI" id="CHEBI:30616"/>
        <dbReference type="ChEBI" id="CHEBI:43474"/>
        <dbReference type="ChEBI" id="CHEBI:456216"/>
        <dbReference type="EC" id="5.6.2.4"/>
    </reaction>
</comment>
<dbReference type="AlphaFoldDB" id="A0A7X0VBV5"/>
<proteinExistence type="inferred from homology"/>
<dbReference type="Gene3D" id="3.90.320.10">
    <property type="match status" value="1"/>
</dbReference>
<dbReference type="InterPro" id="IPR038726">
    <property type="entry name" value="PDDEXK_AddAB-type"/>
</dbReference>
<sequence length="1076" mass="116482">MSSPTTYHLVRPAADLRVPTLDEHQQAVVDHEGGPLLVLAGPGTGKTTTLVEAIVDRIEQRGAAPDSVLALTFSRKAAEQLRDRVTARLGRTTSTQLSSTFHSFAYALVRQYSPPELYAAPLRLLSAPDQDVVLQGLLTDAPESVDWPDSLRRAVGTRGFAAEVQSVLARAREKGLDGPALQKLGHEADLPEYVAAGLFLDQYLDVLDAQSAVDYADLIRRAVLEAEAHRDELRARFTHVFVDEYQDTDPGQVALLRALVGDGGNLTVVGDPHQSIYGFRGAEVRGILEFPSAFPRRDGRPADVVALRTTRRFGPRVLLASQRVARRLSLTGSIPEEARRSFLEPVAAPNDLGDGRVEVLTFDTERAEAEHLADLLRRAHLEDGVAWSDMAVLVRSGRASIPALRRSLVGAGVPVEVASDDTPLVAEPALAPLVEALRAVVNLDNEDPDHLDFLDPHRAHGLLVSPLAGLDATDVRGLSRLLRVREKARAAAEGRSPRPSPELLREVLVDPTVLDGAEGPVAARVGTLARLLRGARARLDAGATAEEVLWELWAGTSWPARLRSSVESGGAGARLAHRDLDAVCALFETAARTEEQRGHTSVANFLDTLAAQQIPADNLADRGVRGEAVRLLTAHRSKGLEWRLVVVAHVQEEGWPDLRRRGSLLQADRIGSDGPLPPLSLRESLMEERRLFYVACTRARQRLVVTAVASQDDDGEQPSRFLAELGVNERHLQGRPVRPLSMAGLVAELRRTVADPAQPDALRTAAAHRLARLAAERVGERPLVAHADPASWWGTRAATRSDVPVRPADLPVTLSASALSSLLTCPARWFLEREAGGTTASTASQGFGLLVHAIAERVAKGELTDDPAQVDQLMEHVDAVWGRLSFRTPWSASRERSEVRDALARFVAWHGRPGARTLLATEEELRAEVTLPDGQRVGLYGFADRLEVDADGRVVVVDLKTGKYPPTNEEVTQHPQLGLYQYAVAHGAVDHLLDAPGEPGGAELWHLRKESRGAVRTQAQPPQEPGPDGTVLVEVQLMAAAEAIRDETFPARSGNHCDTCSFLAICPVKGAGTVLS</sequence>
<dbReference type="InterPro" id="IPR000212">
    <property type="entry name" value="DNA_helicase_UvrD/REP"/>
</dbReference>
<keyword evidence="6 15" id="KW-0347">Helicase</keyword>
<feature type="domain" description="UvrD-like helicase ATP-binding" evidence="16">
    <location>
        <begin position="19"/>
        <end position="314"/>
    </location>
</feature>
<feature type="binding site" evidence="15">
    <location>
        <begin position="40"/>
        <end position="47"/>
    </location>
    <ligand>
        <name>ATP</name>
        <dbReference type="ChEBI" id="CHEBI:30616"/>
    </ligand>
</feature>
<comment type="similarity">
    <text evidence="1">Belongs to the helicase family. UvrD subfamily.</text>
</comment>
<dbReference type="Pfam" id="PF12705">
    <property type="entry name" value="PDDEXK_1"/>
    <property type="match status" value="1"/>
</dbReference>
<evidence type="ECO:0000256" key="4">
    <source>
        <dbReference type="ARBA" id="ARBA00022763"/>
    </source>
</evidence>
<dbReference type="GO" id="GO:0005524">
    <property type="term" value="F:ATP binding"/>
    <property type="evidence" value="ECO:0007669"/>
    <property type="project" value="UniProtKB-UniRule"/>
</dbReference>
<dbReference type="InterPro" id="IPR014017">
    <property type="entry name" value="DNA_helicase_UvrD-like_C"/>
</dbReference>
<evidence type="ECO:0000259" key="17">
    <source>
        <dbReference type="PROSITE" id="PS51217"/>
    </source>
</evidence>
<dbReference type="CDD" id="cd17932">
    <property type="entry name" value="DEXQc_UvrD"/>
    <property type="match status" value="1"/>
</dbReference>
<comment type="catalytic activity">
    <reaction evidence="12">
        <text>Couples ATP hydrolysis with the unwinding of duplex DNA by translocating in the 3'-5' direction.</text>
        <dbReference type="EC" id="5.6.2.4"/>
    </reaction>
</comment>
<evidence type="ECO:0000256" key="6">
    <source>
        <dbReference type="ARBA" id="ARBA00022806"/>
    </source>
</evidence>
<evidence type="ECO:0000256" key="1">
    <source>
        <dbReference type="ARBA" id="ARBA00009922"/>
    </source>
</evidence>
<keyword evidence="9" id="KW-0238">DNA-binding</keyword>
<dbReference type="EMBL" id="JACKXE010000001">
    <property type="protein sequence ID" value="MBB6629096.1"/>
    <property type="molecule type" value="Genomic_DNA"/>
</dbReference>
<dbReference type="PROSITE" id="PS51217">
    <property type="entry name" value="UVRD_HELICASE_CTER"/>
    <property type="match status" value="1"/>
</dbReference>
<dbReference type="GO" id="GO:0043138">
    <property type="term" value="F:3'-5' DNA helicase activity"/>
    <property type="evidence" value="ECO:0007669"/>
    <property type="project" value="UniProtKB-EC"/>
</dbReference>
<evidence type="ECO:0000256" key="3">
    <source>
        <dbReference type="ARBA" id="ARBA00022741"/>
    </source>
</evidence>
<dbReference type="Proteomes" id="UP000523955">
    <property type="component" value="Unassembled WGS sequence"/>
</dbReference>
<evidence type="ECO:0000256" key="14">
    <source>
        <dbReference type="ARBA" id="ARBA00048988"/>
    </source>
</evidence>
<keyword evidence="10" id="KW-0234">DNA repair</keyword>
<feature type="domain" description="UvrD-like helicase C-terminal" evidence="17">
    <location>
        <begin position="325"/>
        <end position="639"/>
    </location>
</feature>
<dbReference type="Pfam" id="PF13361">
    <property type="entry name" value="UvrD_C"/>
    <property type="match status" value="1"/>
</dbReference>
<keyword evidence="5 15" id="KW-0378">Hydrolase</keyword>
<organism evidence="18 19">
    <name type="scientific">Nocardioides luti</name>
    <dbReference type="NCBI Taxonomy" id="2761101"/>
    <lineage>
        <taxon>Bacteria</taxon>
        <taxon>Bacillati</taxon>
        <taxon>Actinomycetota</taxon>
        <taxon>Actinomycetes</taxon>
        <taxon>Propionibacteriales</taxon>
        <taxon>Nocardioidaceae</taxon>
        <taxon>Nocardioides</taxon>
    </lineage>
</organism>
<keyword evidence="2" id="KW-0540">Nuclease</keyword>
<evidence type="ECO:0000256" key="2">
    <source>
        <dbReference type="ARBA" id="ARBA00022722"/>
    </source>
</evidence>
<protein>
    <recommendedName>
        <fullName evidence="13">DNA 3'-5' helicase</fullName>
        <ecNumber evidence="13">5.6.2.4</ecNumber>
    </recommendedName>
</protein>
<dbReference type="GO" id="GO:0004527">
    <property type="term" value="F:exonuclease activity"/>
    <property type="evidence" value="ECO:0007669"/>
    <property type="project" value="UniProtKB-KW"/>
</dbReference>
<dbReference type="InterPro" id="IPR027417">
    <property type="entry name" value="P-loop_NTPase"/>
</dbReference>
<evidence type="ECO:0000256" key="7">
    <source>
        <dbReference type="ARBA" id="ARBA00022839"/>
    </source>
</evidence>
<dbReference type="GO" id="GO:0033202">
    <property type="term" value="C:DNA helicase complex"/>
    <property type="evidence" value="ECO:0007669"/>
    <property type="project" value="TreeGrafter"/>
</dbReference>
<evidence type="ECO:0000313" key="18">
    <source>
        <dbReference type="EMBL" id="MBB6629096.1"/>
    </source>
</evidence>
<accession>A0A7X0VBV5</accession>
<dbReference type="GO" id="GO:0000725">
    <property type="term" value="P:recombinational repair"/>
    <property type="evidence" value="ECO:0007669"/>
    <property type="project" value="TreeGrafter"/>
</dbReference>
<evidence type="ECO:0000256" key="10">
    <source>
        <dbReference type="ARBA" id="ARBA00023204"/>
    </source>
</evidence>
<dbReference type="Gene3D" id="3.40.50.300">
    <property type="entry name" value="P-loop containing nucleotide triphosphate hydrolases"/>
    <property type="match status" value="3"/>
</dbReference>
<evidence type="ECO:0000256" key="8">
    <source>
        <dbReference type="ARBA" id="ARBA00022840"/>
    </source>
</evidence>
<evidence type="ECO:0000256" key="5">
    <source>
        <dbReference type="ARBA" id="ARBA00022801"/>
    </source>
</evidence>
<keyword evidence="8 15" id="KW-0067">ATP-binding</keyword>
<keyword evidence="3 15" id="KW-0547">Nucleotide-binding</keyword>
<dbReference type="InterPro" id="IPR014016">
    <property type="entry name" value="UvrD-like_ATP-bd"/>
</dbReference>
<evidence type="ECO:0000256" key="13">
    <source>
        <dbReference type="ARBA" id="ARBA00034808"/>
    </source>
</evidence>